<dbReference type="PANTHER" id="PTHR40070">
    <property type="entry name" value="UPF0478 PROTEIN YTXG"/>
    <property type="match status" value="1"/>
</dbReference>
<keyword evidence="4" id="KW-1185">Reference proteome</keyword>
<dbReference type="Pfam" id="PF06103">
    <property type="entry name" value="DUF948"/>
    <property type="match status" value="1"/>
</dbReference>
<reference evidence="4" key="1">
    <citation type="submission" date="2015-07" db="EMBL/GenBank/DDBJ databases">
        <title>Genome sequencing project for genomic taxonomy and phylogenomics of Bacillus-like bacteria.</title>
        <authorList>
            <person name="Liu B."/>
            <person name="Wang J."/>
            <person name="Zhu Y."/>
            <person name="Liu G."/>
            <person name="Chen Q."/>
            <person name="Chen Z."/>
            <person name="Lan J."/>
            <person name="Che J."/>
            <person name="Ge C."/>
            <person name="Shi H."/>
            <person name="Pan Z."/>
            <person name="Liu X."/>
        </authorList>
    </citation>
    <scope>NUCLEOTIDE SEQUENCE [LARGE SCALE GENOMIC DNA]</scope>
    <source>
        <strain evidence="4">FJAT-27997</strain>
    </source>
</reference>
<dbReference type="PANTHER" id="PTHR40070:SF1">
    <property type="entry name" value="UPF0478 PROTEIN YTXG"/>
    <property type="match status" value="1"/>
</dbReference>
<keyword evidence="2" id="KW-0812">Transmembrane</keyword>
<evidence type="ECO:0000256" key="2">
    <source>
        <dbReference type="SAM" id="Phobius"/>
    </source>
</evidence>
<sequence>MEIILYLSAAVFAIAFFILVVFLAKTLKSLQFTLDSVSKTLTGLESQMQGVSLETTQLLHKTNALAEDLQKKSENLNTVVDAVKDVGSSIQNFNTSVQKISQKVQHELENNQDKISQIVQWTNVAMEIRDKWKSKKKQTMSADEPSYSQQEELASDKVVKKRFLRSR</sequence>
<accession>A0A0K9GXE6</accession>
<dbReference type="PATRIC" id="fig|1679170.3.peg.4188"/>
<gene>
    <name evidence="3" type="ORF">AC625_18470</name>
</gene>
<dbReference type="OrthoDB" id="2366030at2"/>
<dbReference type="InterPro" id="IPR009293">
    <property type="entry name" value="UPF0478"/>
</dbReference>
<dbReference type="EMBL" id="LFZW01000001">
    <property type="protein sequence ID" value="KMY51286.1"/>
    <property type="molecule type" value="Genomic_DNA"/>
</dbReference>
<feature type="transmembrane region" description="Helical" evidence="2">
    <location>
        <begin position="6"/>
        <end position="24"/>
    </location>
</feature>
<comment type="caution">
    <text evidence="3">The sequence shown here is derived from an EMBL/GenBank/DDBJ whole genome shotgun (WGS) entry which is preliminary data.</text>
</comment>
<dbReference type="STRING" id="1679170.AC625_18470"/>
<dbReference type="Proteomes" id="UP000037146">
    <property type="component" value="Unassembled WGS sequence"/>
</dbReference>
<dbReference type="Gene3D" id="1.10.287.950">
    <property type="entry name" value="Methyl-accepting chemotaxis protein"/>
    <property type="match status" value="1"/>
</dbReference>
<dbReference type="AlphaFoldDB" id="A0A0K9GXE6"/>
<evidence type="ECO:0000313" key="3">
    <source>
        <dbReference type="EMBL" id="KMY51286.1"/>
    </source>
</evidence>
<evidence type="ECO:0000256" key="1">
    <source>
        <dbReference type="SAM" id="MobiDB-lite"/>
    </source>
</evidence>
<keyword evidence="2" id="KW-1133">Transmembrane helix</keyword>
<proteinExistence type="predicted"/>
<protein>
    <submittedName>
        <fullName evidence="3">General stress protein</fullName>
    </submittedName>
</protein>
<feature type="region of interest" description="Disordered" evidence="1">
    <location>
        <begin position="133"/>
        <end position="155"/>
    </location>
</feature>
<evidence type="ECO:0000313" key="4">
    <source>
        <dbReference type="Proteomes" id="UP000037146"/>
    </source>
</evidence>
<organism evidence="3 4">
    <name type="scientific">Peribacillus loiseleuriae</name>
    <dbReference type="NCBI Taxonomy" id="1679170"/>
    <lineage>
        <taxon>Bacteria</taxon>
        <taxon>Bacillati</taxon>
        <taxon>Bacillota</taxon>
        <taxon>Bacilli</taxon>
        <taxon>Bacillales</taxon>
        <taxon>Bacillaceae</taxon>
        <taxon>Peribacillus</taxon>
    </lineage>
</organism>
<name>A0A0K9GXE6_9BACI</name>
<keyword evidence="2" id="KW-0472">Membrane</keyword>
<dbReference type="RefSeq" id="WP_049682633.1">
    <property type="nucleotide sequence ID" value="NZ_LFZW01000001.1"/>
</dbReference>